<name>A0A4C1SRA6_EUMVA</name>
<dbReference type="EMBL" id="BGZK01000011">
    <property type="protein sequence ID" value="GBP03758.1"/>
    <property type="molecule type" value="Genomic_DNA"/>
</dbReference>
<organism evidence="2 3">
    <name type="scientific">Eumeta variegata</name>
    <name type="common">Bagworm moth</name>
    <name type="synonym">Eumeta japonica</name>
    <dbReference type="NCBI Taxonomy" id="151549"/>
    <lineage>
        <taxon>Eukaryota</taxon>
        <taxon>Metazoa</taxon>
        <taxon>Ecdysozoa</taxon>
        <taxon>Arthropoda</taxon>
        <taxon>Hexapoda</taxon>
        <taxon>Insecta</taxon>
        <taxon>Pterygota</taxon>
        <taxon>Neoptera</taxon>
        <taxon>Endopterygota</taxon>
        <taxon>Lepidoptera</taxon>
        <taxon>Glossata</taxon>
        <taxon>Ditrysia</taxon>
        <taxon>Tineoidea</taxon>
        <taxon>Psychidae</taxon>
        <taxon>Oiketicinae</taxon>
        <taxon>Eumeta</taxon>
    </lineage>
</organism>
<feature type="region of interest" description="Disordered" evidence="1">
    <location>
        <begin position="181"/>
        <end position="209"/>
    </location>
</feature>
<reference evidence="2 3" key="1">
    <citation type="journal article" date="2019" name="Commun. Biol.">
        <title>The bagworm genome reveals a unique fibroin gene that provides high tensile strength.</title>
        <authorList>
            <person name="Kono N."/>
            <person name="Nakamura H."/>
            <person name="Ohtoshi R."/>
            <person name="Tomita M."/>
            <person name="Numata K."/>
            <person name="Arakawa K."/>
        </authorList>
    </citation>
    <scope>NUCLEOTIDE SEQUENCE [LARGE SCALE GENOMIC DNA]</scope>
</reference>
<comment type="caution">
    <text evidence="2">The sequence shown here is derived from an EMBL/GenBank/DDBJ whole genome shotgun (WGS) entry which is preliminary data.</text>
</comment>
<sequence>MPYYTPRKYAQMRNMRICGECRGNASRAAALHRQGYPNPRNQCLDYRIFLPVNKTYLEGRIPRVHHGERRPQYDYESYVSNGIDSVPTISVREIQRSTGIPKATVHLILKRNRYHPYHYCRHANHRTGREFWRGRAPPAAKSKPRSLRRYRETFNFLRERIRQGAARESPGVLISCRAERIRRPPARPATSGTKLRTSRGIGKQSQLHI</sequence>
<evidence type="ECO:0000256" key="1">
    <source>
        <dbReference type="SAM" id="MobiDB-lite"/>
    </source>
</evidence>
<keyword evidence="3" id="KW-1185">Reference proteome</keyword>
<dbReference type="Proteomes" id="UP000299102">
    <property type="component" value="Unassembled WGS sequence"/>
</dbReference>
<evidence type="ECO:0000313" key="3">
    <source>
        <dbReference type="Proteomes" id="UP000299102"/>
    </source>
</evidence>
<protein>
    <submittedName>
        <fullName evidence="2">Uncharacterized protein</fullName>
    </submittedName>
</protein>
<proteinExistence type="predicted"/>
<dbReference type="OrthoDB" id="7902892at2759"/>
<dbReference type="AlphaFoldDB" id="A0A4C1SRA6"/>
<evidence type="ECO:0000313" key="2">
    <source>
        <dbReference type="EMBL" id="GBP03758.1"/>
    </source>
</evidence>
<accession>A0A4C1SRA6</accession>
<gene>
    <name evidence="2" type="ORF">EVAR_2482_1</name>
</gene>